<comment type="caution">
    <text evidence="2">The sequence shown here is derived from an EMBL/GenBank/DDBJ whole genome shotgun (WGS) entry which is preliminary data.</text>
</comment>
<dbReference type="EMBL" id="CAVK010000117">
    <property type="protein sequence ID" value="CCW18030.1"/>
    <property type="molecule type" value="Genomic_DNA"/>
</dbReference>
<feature type="region of interest" description="Disordered" evidence="1">
    <location>
        <begin position="1"/>
        <end position="21"/>
    </location>
</feature>
<reference evidence="3" key="2">
    <citation type="submission" date="2013-04" db="EMBL/GenBank/DDBJ databases">
        <title>Bisphenol A degrading Sphingobium sp. strain BiD32.</title>
        <authorList>
            <person name="Nielsen J.L."/>
            <person name="Zhou N.A."/>
            <person name="Kjeldal H."/>
        </authorList>
    </citation>
    <scope>NUCLEOTIDE SEQUENCE [LARGE SCALE GENOMIC DNA]</scope>
    <source>
        <strain evidence="3">BiD32</strain>
    </source>
</reference>
<evidence type="ECO:0000313" key="3">
    <source>
        <dbReference type="Proteomes" id="UP000013201"/>
    </source>
</evidence>
<keyword evidence="3" id="KW-1185">Reference proteome</keyword>
<evidence type="ECO:0000256" key="1">
    <source>
        <dbReference type="SAM" id="MobiDB-lite"/>
    </source>
</evidence>
<accession>N1MLB8</accession>
<name>N1MLB8_9SPHN</name>
<organism evidence="2 3">
    <name type="scientific">Sphingobium indicum BiD32</name>
    <dbReference type="NCBI Taxonomy" id="1301087"/>
    <lineage>
        <taxon>Bacteria</taxon>
        <taxon>Pseudomonadati</taxon>
        <taxon>Pseudomonadota</taxon>
        <taxon>Alphaproteobacteria</taxon>
        <taxon>Sphingomonadales</taxon>
        <taxon>Sphingomonadaceae</taxon>
        <taxon>Sphingobium</taxon>
    </lineage>
</organism>
<dbReference type="Proteomes" id="UP000013201">
    <property type="component" value="Unassembled WGS sequence"/>
</dbReference>
<protein>
    <submittedName>
        <fullName evidence="2">Uncharacterized protein</fullName>
    </submittedName>
</protein>
<proteinExistence type="predicted"/>
<reference evidence="2 3" key="1">
    <citation type="submission" date="2013-03" db="EMBL/GenBank/DDBJ databases">
        <authorList>
            <person name="Le V."/>
        </authorList>
    </citation>
    <scope>NUCLEOTIDE SEQUENCE [LARGE SCALE GENOMIC DNA]</scope>
    <source>
        <strain evidence="2 3">BiD32</strain>
    </source>
</reference>
<gene>
    <name evidence="2" type="ORF">EBBID32_23800</name>
</gene>
<dbReference type="AlphaFoldDB" id="N1MLB8"/>
<sequence>MPGFSNPSRQPVAIAKPVSRRRSPYAVWGAPYQQSRGSSTLKPALWTYVRGR</sequence>
<evidence type="ECO:0000313" key="2">
    <source>
        <dbReference type="EMBL" id="CCW18030.1"/>
    </source>
</evidence>